<proteinExistence type="predicted"/>
<feature type="domain" description="RdRp catalytic" evidence="6">
    <location>
        <begin position="1651"/>
        <end position="1778"/>
    </location>
</feature>
<name>A0A8K1WRI0_9VIRU</name>
<sequence>MVLKQLDYIVRGCYKAIMNSKSFIAFMFVIFALYQLQMSREMVYMASQMSIFSGLSTLLRWLFFSCLGVIGTVYVLLSVWNRFTDYTVVPISYVYKRAKGLLLSASYMVAYSMSSEPEQADQVLKQLANQAEQHAFGLAAVMYSASRVRDWKDCVAELVKFLSMMNISKVNLKTVLAPKNPMAQQQSVVGVAEWVVNNFSDISNAKVGEQQSLDQAVTIAGTALALTGRDFTFDVNVEQLVWRASSNIKNYKTCWTEIKALLMRMGLLRDASYGAILDAARDIQSLKDDLDWVKTMLLLNPQELLFAAGKQRVTNMKQKSDELHRRLSNIDDRAVRNDSMFKESSALSKEIRDFLVKVDAMRASTAYRPKPVGVCIQGVGQIGKTIMVPVLVAKVGEALERRDPRFRGARRWQIWRRNVKDEFETGYCGQDVVYQDDAFQQKDDRDHLDWFTWISNCAVGTNQADIALKGLAFQARLVIVTCNVVPKSSTTVTTVSSLHARFPIGVYARPIPGTSPPDKTSGVIDPSYDWIDFKLSTMAELSGFSEEASRAHLASVSLDALADKIAEQIIYEENIYESMQTLLSPNAVEQISFADINEEGEEGIPVLYNEIAEHLSSDHEDDHPKLSNYEYARLYNDLKSLQHDGFKVATIDHLYPWVEKLREVSDGALDSLSGFDLYGFILAMSRVKDPKSVDAARSLPPVVLQLAGKKYVWVPWFQSGRTIIPLSETLKKLLASTDYTTYMGKQYNCMVDSSLITFIRELDLRPYTQFDEISRSACCKIVKKRVYGQVDLELKRRLFPEDSPTIITAFRKVIDQRFAKLDSMINKISESGLEVFFSICGYIGIPISEQWQATLMSKSTVIGATAVGLMTGFMLYFVMELLKQRSKCLEQSSDHNVKRVKITKLAKTVRRFDPNYAVQHADSDGAEIFDGVQKFDSDAVSEELLAMVEETSSGRVLFNTYSEPIKLDETTYENGCTLYLYEEAMSAPNPKTFDLDKCFCEINKLRTSDKPQGWGVEICYKKAVKVEDFSSTLTTFIDTVQTIFEHTLASAHIEVYKQGEYIFLHIWYEVHNSSQGGTQGECVGLTRRVLRHKRQRLLDTLDGGECVSIPSQGKEESVCPGLSAMTAFQRQHMCLVESTDLVNIDGIYTSAYSHAIGHKDFVFFNAHLLQDKSMKFIRVRNIGMTVDRNYHVAKVLTYDSTRDLAVAKLLSRSEIVEALVAIDGSTNLTRLAPSVHRFPSLDTKLMAEGAMGVALQGVKTIHYLPKSGVTVFGSVRERSVHQFRFRDQMSSRDLLEIVVGGEADVPVSQRGDCGAPIIVAMGANAGKLLGIHAVVIPDTNHWHISVITQEDLRAIEGYSADEQCAFVDEFESYIDRNGDVSDCPYGEMITPVGEFKFKTLPATRTDLSHWHKSPFSDEFEEQLVPGPLDPEDPIITADLPVNRQGRKSLLIGPNSKLGEKTTPIPADILAWIADQLTEEFTMKLKGSIKQLSDNPEDLLEGALNGYEGNKFVTGLEVNSAAGLPWSYLGGPLKSDWVSKDPDTQRRFFTSRGLQVRDRVLKKLKLGRQGKRLISFTNTKLKDTTIKKDKACSGKTRVFHCVPIDMILFESSLMGPFKEAFTAQMIECHHAIGVNPRSIHWDQIAQHLLKHPNFFDMDYVNFDVSTHGDILSTVYEIQRRVIQNLVPDNWDEARKICAQELINTFVVDVKTVYQKNKGNASGGFGTTPTNCLVNIINCIYAWIMLTGIYDLSVFWANMSIIVLGDDIVISVSDAFKHLINFLTFKEVLEVIGFNVTVGSKDGVEQAFTNFDQLQFLKRSFVYDEERSVYFGPLLQRSIESPFVWTTLRSEQHPIWKALVDEELLEASLHGEEYYNSFVNKLKKCRDTALLRYLCNSLLLTYKRAQVAYWQKYYDISSRGSIFPEQNLD</sequence>
<dbReference type="InterPro" id="IPR001205">
    <property type="entry name" value="RNA-dir_pol_C"/>
</dbReference>
<keyword evidence="1" id="KW-0808">Transferase</keyword>
<feature type="transmembrane region" description="Helical" evidence="5">
    <location>
        <begin position="21"/>
        <end position="38"/>
    </location>
</feature>
<dbReference type="GO" id="GO:0006351">
    <property type="term" value="P:DNA-templated transcription"/>
    <property type="evidence" value="ECO:0007669"/>
    <property type="project" value="InterPro"/>
</dbReference>
<dbReference type="SUPFAM" id="SSF56672">
    <property type="entry name" value="DNA/RNA polymerases"/>
    <property type="match status" value="1"/>
</dbReference>
<reference evidence="8" key="1">
    <citation type="submission" date="2020-11" db="EMBL/GenBank/DDBJ databases">
        <title>RNA virus dark matter in the feces of wild birds.</title>
        <authorList>
            <person name="Lu X."/>
            <person name="Yang X.S."/>
            <person name="Zhang W."/>
        </authorList>
    </citation>
    <scope>NUCLEOTIDE SEQUENCE</scope>
    <source>
        <strain evidence="8">BrownBrowrockpipit34con31</strain>
    </source>
</reference>
<protein>
    <recommendedName>
        <fullName evidence="9">RNA-directed RNA polymerase</fullName>
    </recommendedName>
</protein>
<dbReference type="PROSITE" id="PS50507">
    <property type="entry name" value="RDRP_SSRNA_POS"/>
    <property type="match status" value="1"/>
</dbReference>
<feature type="transmembrane region" description="Helical" evidence="5">
    <location>
        <begin position="58"/>
        <end position="77"/>
    </location>
</feature>
<dbReference type="InterPro" id="IPR043502">
    <property type="entry name" value="DNA/RNA_pol_sf"/>
</dbReference>
<dbReference type="PROSITE" id="PS51218">
    <property type="entry name" value="SF3_HELICASE_2"/>
    <property type="match status" value="1"/>
</dbReference>
<dbReference type="Gene3D" id="3.30.70.270">
    <property type="match status" value="1"/>
</dbReference>
<keyword evidence="5" id="KW-0472">Membrane</keyword>
<keyword evidence="4" id="KW-0693">Viral RNA replication</keyword>
<evidence type="ECO:0000256" key="2">
    <source>
        <dbReference type="ARBA" id="ARBA00022695"/>
    </source>
</evidence>
<keyword evidence="3" id="KW-0067">ATP-binding</keyword>
<evidence type="ECO:0008006" key="9">
    <source>
        <dbReference type="Google" id="ProtNLM"/>
    </source>
</evidence>
<evidence type="ECO:0000256" key="4">
    <source>
        <dbReference type="ARBA" id="ARBA00022953"/>
    </source>
</evidence>
<dbReference type="EMBL" id="MW239193">
    <property type="protein sequence ID" value="UGO57136.1"/>
    <property type="molecule type" value="Genomic_RNA"/>
</dbReference>
<dbReference type="GO" id="GO:0003968">
    <property type="term" value="F:RNA-directed RNA polymerase activity"/>
    <property type="evidence" value="ECO:0007669"/>
    <property type="project" value="InterPro"/>
</dbReference>
<evidence type="ECO:0000259" key="7">
    <source>
        <dbReference type="PROSITE" id="PS51218"/>
    </source>
</evidence>
<evidence type="ECO:0000256" key="1">
    <source>
        <dbReference type="ARBA" id="ARBA00022679"/>
    </source>
</evidence>
<dbReference type="InterPro" id="IPR007094">
    <property type="entry name" value="RNA-dir_pol_PSvirus"/>
</dbReference>
<dbReference type="InterPro" id="IPR043128">
    <property type="entry name" value="Rev_trsase/Diguanyl_cyclase"/>
</dbReference>
<dbReference type="Gene3D" id="1.20.960.20">
    <property type="match status" value="1"/>
</dbReference>
<dbReference type="InterPro" id="IPR014759">
    <property type="entry name" value="Helicase_SF3_ssRNA_vir"/>
</dbReference>
<dbReference type="GO" id="GO:0003723">
    <property type="term" value="F:RNA binding"/>
    <property type="evidence" value="ECO:0007669"/>
    <property type="project" value="InterPro"/>
</dbReference>
<dbReference type="GO" id="GO:0005524">
    <property type="term" value="F:ATP binding"/>
    <property type="evidence" value="ECO:0007669"/>
    <property type="project" value="UniProtKB-KW"/>
</dbReference>
<evidence type="ECO:0000256" key="3">
    <source>
        <dbReference type="ARBA" id="ARBA00022840"/>
    </source>
</evidence>
<keyword evidence="5" id="KW-0812">Transmembrane</keyword>
<feature type="domain" description="SF3 helicase" evidence="7">
    <location>
        <begin position="348"/>
        <end position="521"/>
    </location>
</feature>
<organism evidence="8">
    <name type="scientific">Riboviria sp</name>
    <dbReference type="NCBI Taxonomy" id="2585031"/>
    <lineage>
        <taxon>Viruses</taxon>
        <taxon>Riboviria</taxon>
    </lineage>
</organism>
<dbReference type="GO" id="GO:0003724">
    <property type="term" value="F:RNA helicase activity"/>
    <property type="evidence" value="ECO:0007669"/>
    <property type="project" value="InterPro"/>
</dbReference>
<dbReference type="InterPro" id="IPR000605">
    <property type="entry name" value="Helicase_SF3_ssDNA/RNA_vir"/>
</dbReference>
<keyword evidence="3" id="KW-0547">Nucleotide-binding</keyword>
<evidence type="ECO:0000259" key="6">
    <source>
        <dbReference type="PROSITE" id="PS50507"/>
    </source>
</evidence>
<accession>A0A8K1WRI0</accession>
<evidence type="ECO:0000313" key="8">
    <source>
        <dbReference type="EMBL" id="UGO57136.1"/>
    </source>
</evidence>
<keyword evidence="2" id="KW-0548">Nucleotidyltransferase</keyword>
<keyword evidence="5" id="KW-1133">Transmembrane helix</keyword>
<dbReference type="Pfam" id="PF00910">
    <property type="entry name" value="RNA_helicase"/>
    <property type="match status" value="1"/>
</dbReference>
<dbReference type="GO" id="GO:0039694">
    <property type="term" value="P:viral RNA genome replication"/>
    <property type="evidence" value="ECO:0007669"/>
    <property type="project" value="InterPro"/>
</dbReference>
<dbReference type="Pfam" id="PF00680">
    <property type="entry name" value="RdRP_1"/>
    <property type="match status" value="1"/>
</dbReference>
<evidence type="ECO:0000256" key="5">
    <source>
        <dbReference type="SAM" id="Phobius"/>
    </source>
</evidence>